<dbReference type="GO" id="GO:0016740">
    <property type="term" value="F:transferase activity"/>
    <property type="evidence" value="ECO:0007669"/>
    <property type="project" value="UniProtKB-KW"/>
</dbReference>
<name>A0A3E0J4H9_9BACI</name>
<proteinExistence type="predicted"/>
<dbReference type="InterPro" id="IPR043519">
    <property type="entry name" value="NT_sf"/>
</dbReference>
<dbReference type="AlphaFoldDB" id="A0A3E0J4H9"/>
<dbReference type="RefSeq" id="WP_425269305.1">
    <property type="nucleotide sequence ID" value="NZ_QUAE01000014.1"/>
</dbReference>
<dbReference type="EMBL" id="QUAE01000014">
    <property type="protein sequence ID" value="REJ07908.1"/>
    <property type="molecule type" value="Genomic_DNA"/>
</dbReference>
<keyword evidence="1" id="KW-0808">Transferase</keyword>
<reference evidence="1 2" key="1">
    <citation type="submission" date="2018-08" db="EMBL/GenBank/DDBJ databases">
        <title>Genome sequence of Halobacillus trueperi KCTC 3686.</title>
        <authorList>
            <person name="Cho K.H."/>
            <person name="Kwak M.-J."/>
            <person name="Kim B.-Y."/>
            <person name="Chun J."/>
        </authorList>
    </citation>
    <scope>NUCLEOTIDE SEQUENCE [LARGE SCALE GENOMIC DNA]</scope>
    <source>
        <strain evidence="1 2">KCTC 3686</strain>
    </source>
</reference>
<feature type="non-terminal residue" evidence="1">
    <location>
        <position position="69"/>
    </location>
</feature>
<dbReference type="Pfam" id="PF18144">
    <property type="entry name" value="SMODS"/>
    <property type="match status" value="1"/>
</dbReference>
<evidence type="ECO:0000313" key="2">
    <source>
        <dbReference type="Proteomes" id="UP000256305"/>
    </source>
</evidence>
<accession>A0A3E0J4H9</accession>
<evidence type="ECO:0000313" key="1">
    <source>
        <dbReference type="EMBL" id="REJ07908.1"/>
    </source>
</evidence>
<gene>
    <name evidence="1" type="ORF">DYE48_14805</name>
</gene>
<dbReference type="SUPFAM" id="SSF81301">
    <property type="entry name" value="Nucleotidyltransferase"/>
    <property type="match status" value="1"/>
</dbReference>
<keyword evidence="2" id="KW-1185">Reference proteome</keyword>
<dbReference type="Proteomes" id="UP000256305">
    <property type="component" value="Unassembled WGS sequence"/>
</dbReference>
<sequence length="69" mass="8006">MSVSENFKQFCSNLRMSDNTVNKIQNRYKQITKRINIDYWGSTSELNNSLYVGSYGRGTEIFTSDIDLI</sequence>
<comment type="caution">
    <text evidence="1">The sequence shown here is derived from an EMBL/GenBank/DDBJ whole genome shotgun (WGS) entry which is preliminary data.</text>
</comment>
<organism evidence="1 2">
    <name type="scientific">Halobacillus trueperi</name>
    <dbReference type="NCBI Taxonomy" id="156205"/>
    <lineage>
        <taxon>Bacteria</taxon>
        <taxon>Bacillati</taxon>
        <taxon>Bacillota</taxon>
        <taxon>Bacilli</taxon>
        <taxon>Bacillales</taxon>
        <taxon>Bacillaceae</taxon>
        <taxon>Halobacillus</taxon>
    </lineage>
</organism>
<protein>
    <submittedName>
        <fullName evidence="1">Nucleotidyltransferase</fullName>
    </submittedName>
</protein>